<evidence type="ECO:0000259" key="1">
    <source>
        <dbReference type="Pfam" id="PF14730"/>
    </source>
</evidence>
<proteinExistence type="predicted"/>
<dbReference type="Proteomes" id="UP000317010">
    <property type="component" value="Unassembled WGS sequence"/>
</dbReference>
<name>A0A562U984_9SPHI</name>
<evidence type="ECO:0000313" key="2">
    <source>
        <dbReference type="EMBL" id="TWJ02318.1"/>
    </source>
</evidence>
<protein>
    <submittedName>
        <fullName evidence="2">Uncharacterized protein with TBP-like fold DUF4468</fullName>
    </submittedName>
</protein>
<sequence length="187" mass="21203">MFLLVSIAASAQKDKDSLVNSLPVVNGKLTYSDSISVKGRNKATLDSTAKKWFAGYFKYHQVDTLSKDKDVSSSVLSQGVLEFRIATTSLALVKYDFYLIITLKINCNDGNYTYKIFDTYFMPKNQFFRRVIVYQNSPDYLIGLYKQKHMGFGPSINYGRKKVREYLKCTDDAIQACIASLNTAMTN</sequence>
<dbReference type="EMBL" id="VLLI01000003">
    <property type="protein sequence ID" value="TWJ02318.1"/>
    <property type="molecule type" value="Genomic_DNA"/>
</dbReference>
<dbReference type="Pfam" id="PF14730">
    <property type="entry name" value="DUF4468"/>
    <property type="match status" value="1"/>
</dbReference>
<dbReference type="InterPro" id="IPR027823">
    <property type="entry name" value="DUF4468"/>
</dbReference>
<dbReference type="Gene3D" id="3.30.530.80">
    <property type="match status" value="1"/>
</dbReference>
<gene>
    <name evidence="2" type="ORF">JN11_01290</name>
</gene>
<comment type="caution">
    <text evidence="2">The sequence shown here is derived from an EMBL/GenBank/DDBJ whole genome shotgun (WGS) entry which is preliminary data.</text>
</comment>
<keyword evidence="3" id="KW-1185">Reference proteome</keyword>
<evidence type="ECO:0000313" key="3">
    <source>
        <dbReference type="Proteomes" id="UP000317010"/>
    </source>
</evidence>
<feature type="domain" description="DUF4468" evidence="1">
    <location>
        <begin position="31"/>
        <end position="117"/>
    </location>
</feature>
<dbReference type="AlphaFoldDB" id="A0A562U984"/>
<accession>A0A562U984</accession>
<reference evidence="2 3" key="1">
    <citation type="submission" date="2019-07" db="EMBL/GenBank/DDBJ databases">
        <title>Genomic Encyclopedia of Archaeal and Bacterial Type Strains, Phase II (KMG-II): from individual species to whole genera.</title>
        <authorList>
            <person name="Goeker M."/>
        </authorList>
    </citation>
    <scope>NUCLEOTIDE SEQUENCE [LARGE SCALE GENOMIC DNA]</scope>
    <source>
        <strain evidence="2 3">ATCC BAA-1854</strain>
    </source>
</reference>
<organism evidence="2 3">
    <name type="scientific">Mucilaginibacter frigoritolerans</name>
    <dbReference type="NCBI Taxonomy" id="652788"/>
    <lineage>
        <taxon>Bacteria</taxon>
        <taxon>Pseudomonadati</taxon>
        <taxon>Bacteroidota</taxon>
        <taxon>Sphingobacteriia</taxon>
        <taxon>Sphingobacteriales</taxon>
        <taxon>Sphingobacteriaceae</taxon>
        <taxon>Mucilaginibacter</taxon>
    </lineage>
</organism>